<organism evidence="2 3">
    <name type="scientific">Fusarium irregulare</name>
    <dbReference type="NCBI Taxonomy" id="2494466"/>
    <lineage>
        <taxon>Eukaryota</taxon>
        <taxon>Fungi</taxon>
        <taxon>Dikarya</taxon>
        <taxon>Ascomycota</taxon>
        <taxon>Pezizomycotina</taxon>
        <taxon>Sordariomycetes</taxon>
        <taxon>Hypocreomycetidae</taxon>
        <taxon>Hypocreales</taxon>
        <taxon>Nectriaceae</taxon>
        <taxon>Fusarium</taxon>
        <taxon>Fusarium incarnatum-equiseti species complex</taxon>
    </lineage>
</organism>
<evidence type="ECO:0000256" key="1">
    <source>
        <dbReference type="SAM" id="MobiDB-lite"/>
    </source>
</evidence>
<evidence type="ECO:0000313" key="3">
    <source>
        <dbReference type="Proteomes" id="UP001152130"/>
    </source>
</evidence>
<name>A0A9W8UDL5_9HYPO</name>
<feature type="compositionally biased region" description="Basic and acidic residues" evidence="1">
    <location>
        <begin position="73"/>
        <end position="87"/>
    </location>
</feature>
<accession>A0A9W8UDL5</accession>
<dbReference type="EMBL" id="JAPDHF010000003">
    <property type="protein sequence ID" value="KAJ4020453.1"/>
    <property type="molecule type" value="Genomic_DNA"/>
</dbReference>
<comment type="caution">
    <text evidence="2">The sequence shown here is derived from an EMBL/GenBank/DDBJ whole genome shotgun (WGS) entry which is preliminary data.</text>
</comment>
<dbReference type="Proteomes" id="UP001152130">
    <property type="component" value="Unassembled WGS sequence"/>
</dbReference>
<reference evidence="2" key="1">
    <citation type="submission" date="2022-10" db="EMBL/GenBank/DDBJ databases">
        <title>Fusarium specimens isolated from Avocado Roots.</title>
        <authorList>
            <person name="Stajich J."/>
            <person name="Roper C."/>
            <person name="Heimlech-Rivalta G."/>
        </authorList>
    </citation>
    <scope>NUCLEOTIDE SEQUENCE</scope>
    <source>
        <strain evidence="2">CF00143</strain>
    </source>
</reference>
<sequence>MDPTQTASGKIPKVKAGIQWKLKAGQLTIVDLSCPCVTAEAACSLFPRTQLRVIKELTRARRESLRAPSPARIESDTKLSQHCADRS</sequence>
<feature type="region of interest" description="Disordered" evidence="1">
    <location>
        <begin position="64"/>
        <end position="87"/>
    </location>
</feature>
<proteinExistence type="predicted"/>
<gene>
    <name evidence="2" type="ORF">NW766_001938</name>
</gene>
<evidence type="ECO:0000313" key="2">
    <source>
        <dbReference type="EMBL" id="KAJ4020453.1"/>
    </source>
</evidence>
<dbReference type="AlphaFoldDB" id="A0A9W8UDL5"/>
<keyword evidence="3" id="KW-1185">Reference proteome</keyword>
<protein>
    <submittedName>
        <fullName evidence="2">Uncharacterized protein</fullName>
    </submittedName>
</protein>